<dbReference type="RefSeq" id="WP_230276497.1">
    <property type="nucleotide sequence ID" value="NZ_JAJKFW010000060.1"/>
</dbReference>
<feature type="signal peptide" evidence="2">
    <location>
        <begin position="1"/>
        <end position="18"/>
    </location>
</feature>
<sequence length="195" mass="20968">MTQSFLHFTLALSLFAFAGCQPSAPPETTADSHGEHDHDHDGHDHDGHDHSHDGHDHDGHDHHGHDHETIDAAAAGLDADALVHLDSEPAPETFAEAVDRLTKMKTSIAKGFGDDDVDSIHGELHDIGNLLEQTESCVKKSDMAEEQKKQALAAIDTLFEAFGTVDAKLHGDEGADYSDVSGDIDDAMQILGDIQ</sequence>
<comment type="caution">
    <text evidence="3">The sequence shown here is derived from an EMBL/GenBank/DDBJ whole genome shotgun (WGS) entry which is preliminary data.</text>
</comment>
<proteinExistence type="predicted"/>
<name>A0ABS8NMK9_9BACT</name>
<keyword evidence="4" id="KW-1185">Reference proteome</keyword>
<organism evidence="3 4">
    <name type="scientific">Rhodopirellula halodulae</name>
    <dbReference type="NCBI Taxonomy" id="2894198"/>
    <lineage>
        <taxon>Bacteria</taxon>
        <taxon>Pseudomonadati</taxon>
        <taxon>Planctomycetota</taxon>
        <taxon>Planctomycetia</taxon>
        <taxon>Pirellulales</taxon>
        <taxon>Pirellulaceae</taxon>
        <taxon>Rhodopirellula</taxon>
    </lineage>
</organism>
<evidence type="ECO:0000256" key="2">
    <source>
        <dbReference type="SAM" id="SignalP"/>
    </source>
</evidence>
<keyword evidence="2" id="KW-0732">Signal</keyword>
<evidence type="ECO:0000313" key="4">
    <source>
        <dbReference type="Proteomes" id="UP001430306"/>
    </source>
</evidence>
<accession>A0ABS8NMK9</accession>
<dbReference type="EMBL" id="JAJKFW010000060">
    <property type="protein sequence ID" value="MCC9644817.1"/>
    <property type="molecule type" value="Genomic_DNA"/>
</dbReference>
<protein>
    <submittedName>
        <fullName evidence="3">Uncharacterized protein</fullName>
    </submittedName>
</protein>
<evidence type="ECO:0000256" key="1">
    <source>
        <dbReference type="SAM" id="MobiDB-lite"/>
    </source>
</evidence>
<reference evidence="3" key="1">
    <citation type="submission" date="2021-11" db="EMBL/GenBank/DDBJ databases">
        <title>Genome sequence.</title>
        <authorList>
            <person name="Sun Q."/>
        </authorList>
    </citation>
    <scope>NUCLEOTIDE SEQUENCE</scope>
    <source>
        <strain evidence="3">JC740</strain>
    </source>
</reference>
<evidence type="ECO:0000313" key="3">
    <source>
        <dbReference type="EMBL" id="MCC9644817.1"/>
    </source>
</evidence>
<gene>
    <name evidence="3" type="ORF">LOC71_21285</name>
</gene>
<feature type="region of interest" description="Disordered" evidence="1">
    <location>
        <begin position="23"/>
        <end position="66"/>
    </location>
</feature>
<dbReference type="Proteomes" id="UP001430306">
    <property type="component" value="Unassembled WGS sequence"/>
</dbReference>
<feature type="compositionally biased region" description="Basic and acidic residues" evidence="1">
    <location>
        <begin position="30"/>
        <end position="66"/>
    </location>
</feature>
<feature type="chain" id="PRO_5046466190" evidence="2">
    <location>
        <begin position="19"/>
        <end position="195"/>
    </location>
</feature>